<evidence type="ECO:0000313" key="3">
    <source>
        <dbReference type="Proteomes" id="UP000807309"/>
    </source>
</evidence>
<organism evidence="2 3">
    <name type="scientific">Nocardia abscessus</name>
    <dbReference type="NCBI Taxonomy" id="120957"/>
    <lineage>
        <taxon>Bacteria</taxon>
        <taxon>Bacillati</taxon>
        <taxon>Actinomycetota</taxon>
        <taxon>Actinomycetes</taxon>
        <taxon>Mycobacteriales</taxon>
        <taxon>Nocardiaceae</taxon>
        <taxon>Nocardia</taxon>
    </lineage>
</organism>
<name>A0ABS0C135_9NOCA</name>
<dbReference type="EMBL" id="JADLRE010000002">
    <property type="protein sequence ID" value="MBF6224095.1"/>
    <property type="molecule type" value="Genomic_DNA"/>
</dbReference>
<gene>
    <name evidence="2" type="ORF">IU470_03015</name>
</gene>
<dbReference type="Proteomes" id="UP000807309">
    <property type="component" value="Unassembled WGS sequence"/>
</dbReference>
<dbReference type="RefSeq" id="WP_195031480.1">
    <property type="nucleotide sequence ID" value="NZ_JADLRE010000002.1"/>
</dbReference>
<keyword evidence="3" id="KW-1185">Reference proteome</keyword>
<evidence type="ECO:0000256" key="1">
    <source>
        <dbReference type="SAM" id="MobiDB-lite"/>
    </source>
</evidence>
<sequence>MEVDNSRMFLARVVRVVTMPKDDPPAGPAIETSRPPDAPSRGSNKFSNLGGA</sequence>
<feature type="compositionally biased region" description="Polar residues" evidence="1">
    <location>
        <begin position="41"/>
        <end position="52"/>
    </location>
</feature>
<reference evidence="2 3" key="1">
    <citation type="submission" date="2020-10" db="EMBL/GenBank/DDBJ databases">
        <title>Identification of Nocardia species via Next-generation sequencing and recognition of intraspecies genetic diversity.</title>
        <authorList>
            <person name="Li P."/>
            <person name="Li P."/>
            <person name="Lu B."/>
        </authorList>
    </citation>
    <scope>NUCLEOTIDE SEQUENCE [LARGE SCALE GENOMIC DNA]</scope>
    <source>
        <strain evidence="2 3">N-11</strain>
    </source>
</reference>
<protein>
    <submittedName>
        <fullName evidence="2">Uncharacterized protein</fullName>
    </submittedName>
</protein>
<feature type="region of interest" description="Disordered" evidence="1">
    <location>
        <begin position="19"/>
        <end position="52"/>
    </location>
</feature>
<evidence type="ECO:0000313" key="2">
    <source>
        <dbReference type="EMBL" id="MBF6224095.1"/>
    </source>
</evidence>
<proteinExistence type="predicted"/>
<comment type="caution">
    <text evidence="2">The sequence shown here is derived from an EMBL/GenBank/DDBJ whole genome shotgun (WGS) entry which is preliminary data.</text>
</comment>
<accession>A0ABS0C135</accession>